<dbReference type="InterPro" id="IPR012459">
    <property type="entry name" value="Rrp15"/>
</dbReference>
<evidence type="ECO:0000313" key="6">
    <source>
        <dbReference type="Proteomes" id="UP000007110"/>
    </source>
</evidence>
<dbReference type="OMA" id="FVKQRFY"/>
<dbReference type="AlphaFoldDB" id="A0A7M7PRK9"/>
<dbReference type="PANTHER" id="PTHR13245">
    <property type="entry name" value="RRP15-LIKE PROTEIN"/>
    <property type="match status" value="1"/>
</dbReference>
<evidence type="ECO:0000256" key="2">
    <source>
        <dbReference type="ARBA" id="ARBA00017475"/>
    </source>
</evidence>
<name>A0A7M7PRK9_STRPU</name>
<feature type="compositionally biased region" description="Acidic residues" evidence="4">
    <location>
        <begin position="12"/>
        <end position="56"/>
    </location>
</feature>
<dbReference type="GO" id="GO:0000460">
    <property type="term" value="P:maturation of 5.8S rRNA"/>
    <property type="evidence" value="ECO:0000318"/>
    <property type="project" value="GO_Central"/>
</dbReference>
<evidence type="ECO:0000256" key="3">
    <source>
        <dbReference type="SAM" id="Coils"/>
    </source>
</evidence>
<evidence type="ECO:0000256" key="4">
    <source>
        <dbReference type="SAM" id="MobiDB-lite"/>
    </source>
</evidence>
<dbReference type="GO" id="GO:0000470">
    <property type="term" value="P:maturation of LSU-rRNA"/>
    <property type="evidence" value="ECO:0000318"/>
    <property type="project" value="GO_Central"/>
</dbReference>
<evidence type="ECO:0000313" key="5">
    <source>
        <dbReference type="EnsemblMetazoa" id="XP_030854996"/>
    </source>
</evidence>
<dbReference type="KEGG" id="spu:115929604"/>
<dbReference type="PANTHER" id="PTHR13245:SF14">
    <property type="entry name" value="RRP15-LIKE PROTEIN"/>
    <property type="match status" value="1"/>
</dbReference>
<protein>
    <recommendedName>
        <fullName evidence="2">RRP15-like protein</fullName>
    </recommendedName>
</protein>
<dbReference type="FunCoup" id="A0A7M7PRK9">
    <property type="interactions" value="420"/>
</dbReference>
<dbReference type="GO" id="GO:0030687">
    <property type="term" value="C:preribosome, large subunit precursor"/>
    <property type="evidence" value="ECO:0000318"/>
    <property type="project" value="GO_Central"/>
</dbReference>
<organism evidence="5 6">
    <name type="scientific">Strongylocentrotus purpuratus</name>
    <name type="common">Purple sea urchin</name>
    <dbReference type="NCBI Taxonomy" id="7668"/>
    <lineage>
        <taxon>Eukaryota</taxon>
        <taxon>Metazoa</taxon>
        <taxon>Echinodermata</taxon>
        <taxon>Eleutherozoa</taxon>
        <taxon>Echinozoa</taxon>
        <taxon>Echinoidea</taxon>
        <taxon>Euechinoidea</taxon>
        <taxon>Echinacea</taxon>
        <taxon>Camarodonta</taxon>
        <taxon>Echinidea</taxon>
        <taxon>Strongylocentrotidae</taxon>
        <taxon>Strongylocentrotus</taxon>
    </lineage>
</organism>
<feature type="compositionally biased region" description="Acidic residues" evidence="4">
    <location>
        <begin position="238"/>
        <end position="249"/>
    </location>
</feature>
<dbReference type="Pfam" id="PF07890">
    <property type="entry name" value="Rrp15p"/>
    <property type="match status" value="1"/>
</dbReference>
<keyword evidence="6" id="KW-1185">Reference proteome</keyword>
<feature type="coiled-coil region" evidence="3">
    <location>
        <begin position="82"/>
        <end position="109"/>
    </location>
</feature>
<dbReference type="Proteomes" id="UP000007110">
    <property type="component" value="Unassembled WGS sequence"/>
</dbReference>
<feature type="compositionally biased region" description="Polar residues" evidence="4">
    <location>
        <begin position="201"/>
        <end position="213"/>
    </location>
</feature>
<keyword evidence="3" id="KW-0175">Coiled coil</keyword>
<dbReference type="InParanoid" id="A0A7M7PRK9"/>
<reference evidence="6" key="1">
    <citation type="submission" date="2015-02" db="EMBL/GenBank/DDBJ databases">
        <title>Genome sequencing for Strongylocentrotus purpuratus.</title>
        <authorList>
            <person name="Murali S."/>
            <person name="Liu Y."/>
            <person name="Vee V."/>
            <person name="English A."/>
            <person name="Wang M."/>
            <person name="Skinner E."/>
            <person name="Han Y."/>
            <person name="Muzny D.M."/>
            <person name="Worley K.C."/>
            <person name="Gibbs R.A."/>
        </authorList>
    </citation>
    <scope>NUCLEOTIDE SEQUENCE</scope>
</reference>
<reference evidence="5" key="2">
    <citation type="submission" date="2021-01" db="UniProtKB">
        <authorList>
            <consortium name="EnsemblMetazoa"/>
        </authorList>
    </citation>
    <scope>IDENTIFICATION</scope>
</reference>
<evidence type="ECO:0000256" key="1">
    <source>
        <dbReference type="ARBA" id="ARBA00007462"/>
    </source>
</evidence>
<feature type="region of interest" description="Disordered" evidence="4">
    <location>
        <begin position="1"/>
        <end position="81"/>
    </location>
</feature>
<dbReference type="RefSeq" id="XP_030854996.1">
    <property type="nucleotide sequence ID" value="XM_030999136.1"/>
</dbReference>
<feature type="region of interest" description="Disordered" evidence="4">
    <location>
        <begin position="151"/>
        <end position="259"/>
    </location>
</feature>
<sequence length="259" mass="29032">MKTLPKKQLTADEMDDESDEDIDDEEEEEDEEEEDDEEVEDDEEEEDDGEEEEGEEIPGVGWADAMASILRKEAPEEGSAVLAKSKDYAKAKEEEMKDYMERIKEKQSRKKWENMSKVIPKVTDREFEKSLQRIATKGVVQLFNAVKKQQKTREDKLKKVGGSQRKRAKVEASLTKGNFLDMLKGTPAPSSVDPSSKAKGSITSTEKPSSGDQPSWGVLRDDFMLGAGMKDWDKEGSDDGSDEDDDDEKNDSGLSSDSD</sequence>
<accession>A0A7M7PRK9</accession>
<dbReference type="EnsemblMetazoa" id="XM_030999136">
    <property type="protein sequence ID" value="XP_030854996"/>
    <property type="gene ID" value="LOC115929604"/>
</dbReference>
<dbReference type="GeneID" id="115929604"/>
<comment type="similarity">
    <text evidence="1">Belongs to the RRP15 family.</text>
</comment>
<dbReference type="OrthoDB" id="20949at2759"/>
<proteinExistence type="inferred from homology"/>